<reference evidence="2" key="1">
    <citation type="journal article" date="2019" name="Int. J. Syst. Evol. Microbiol.">
        <title>The Global Catalogue of Microorganisms (GCM) 10K type strain sequencing project: providing services to taxonomists for standard genome sequencing and annotation.</title>
        <authorList>
            <consortium name="The Broad Institute Genomics Platform"/>
            <consortium name="The Broad Institute Genome Sequencing Center for Infectious Disease"/>
            <person name="Wu L."/>
            <person name="Ma J."/>
        </authorList>
    </citation>
    <scope>NUCLEOTIDE SEQUENCE [LARGE SCALE GENOMIC DNA]</scope>
    <source>
        <strain evidence="2">JCM 15442</strain>
    </source>
</reference>
<dbReference type="Proteomes" id="UP000639973">
    <property type="component" value="Unassembled WGS sequence"/>
</dbReference>
<keyword evidence="2" id="KW-1185">Reference proteome</keyword>
<dbReference type="EMBL" id="BMOL01000018">
    <property type="protein sequence ID" value="GGL90619.1"/>
    <property type="molecule type" value="Genomic_DNA"/>
</dbReference>
<evidence type="ECO:0000313" key="1">
    <source>
        <dbReference type="EMBL" id="GGL90619.1"/>
    </source>
</evidence>
<name>A0ABQ2GEY0_9DEIO</name>
<accession>A0ABQ2GEY0</accession>
<proteinExistence type="predicted"/>
<sequence>MAGQGGQGLVSLAGQGGRYAAPGGGTHVAAREVVLLKFGEQPGDGPQRFGRLGRRTPLVVANYNIHGHSVGGGHIVVKNN</sequence>
<protein>
    <submittedName>
        <fullName evidence="1">Uncharacterized protein</fullName>
    </submittedName>
</protein>
<comment type="caution">
    <text evidence="1">The sequence shown here is derived from an EMBL/GenBank/DDBJ whole genome shotgun (WGS) entry which is preliminary data.</text>
</comment>
<evidence type="ECO:0000313" key="2">
    <source>
        <dbReference type="Proteomes" id="UP000639973"/>
    </source>
</evidence>
<gene>
    <name evidence="1" type="ORF">GCM10010840_30810</name>
</gene>
<organism evidence="1 2">
    <name type="scientific">Deinococcus aerolatus</name>
    <dbReference type="NCBI Taxonomy" id="522487"/>
    <lineage>
        <taxon>Bacteria</taxon>
        <taxon>Thermotogati</taxon>
        <taxon>Deinococcota</taxon>
        <taxon>Deinococci</taxon>
        <taxon>Deinococcales</taxon>
        <taxon>Deinococcaceae</taxon>
        <taxon>Deinococcus</taxon>
    </lineage>
</organism>